<accession>A0A2M7H3T9</accession>
<dbReference type="Proteomes" id="UP000230292">
    <property type="component" value="Unassembled WGS sequence"/>
</dbReference>
<evidence type="ECO:0008006" key="3">
    <source>
        <dbReference type="Google" id="ProtNLM"/>
    </source>
</evidence>
<sequence length="153" mass="16474">MKRFLVIGVILLVLGIALLVFLQQFYVGKKMANVTIGGRSFSLEVADTAIERSRGLQGRAELADGNGMLFIFSEPVSADFWMKDTLIPLDLIWIADGKVAGITPDVQPQPGVGDAELELYKSPGLVTQVIELSAGSVMDLGIKVGDQVLVELQ</sequence>
<dbReference type="InterPro" id="IPR038695">
    <property type="entry name" value="Saro_0823-like_sf"/>
</dbReference>
<dbReference type="AlphaFoldDB" id="A0A2M7H3T9"/>
<name>A0A2M7H3T9_9BACT</name>
<dbReference type="Gene3D" id="2.60.120.1140">
    <property type="entry name" value="Protein of unknown function DUF192"/>
    <property type="match status" value="1"/>
</dbReference>
<protein>
    <recommendedName>
        <fullName evidence="3">DUF192 domain-containing protein</fullName>
    </recommendedName>
</protein>
<evidence type="ECO:0000313" key="1">
    <source>
        <dbReference type="EMBL" id="PIW36883.1"/>
    </source>
</evidence>
<evidence type="ECO:0000313" key="2">
    <source>
        <dbReference type="Proteomes" id="UP000230292"/>
    </source>
</evidence>
<organism evidence="1 2">
    <name type="scientific">Candidatus Kerfeldbacteria bacterium CG15_BIG_FIL_POST_REV_8_21_14_020_45_12</name>
    <dbReference type="NCBI Taxonomy" id="2014247"/>
    <lineage>
        <taxon>Bacteria</taxon>
        <taxon>Candidatus Kerfeldiibacteriota</taxon>
    </lineage>
</organism>
<dbReference type="PANTHER" id="PTHR37953">
    <property type="entry name" value="UPF0127 PROTEIN MJ1496"/>
    <property type="match status" value="1"/>
</dbReference>
<dbReference type="EMBL" id="PFGC01000037">
    <property type="protein sequence ID" value="PIW36883.1"/>
    <property type="molecule type" value="Genomic_DNA"/>
</dbReference>
<reference evidence="1 2" key="1">
    <citation type="submission" date="2017-09" db="EMBL/GenBank/DDBJ databases">
        <title>Depth-based differentiation of microbial function through sediment-hosted aquifers and enrichment of novel symbionts in the deep terrestrial subsurface.</title>
        <authorList>
            <person name="Probst A.J."/>
            <person name="Ladd B."/>
            <person name="Jarett J.K."/>
            <person name="Geller-Mcgrath D.E."/>
            <person name="Sieber C.M."/>
            <person name="Emerson J.B."/>
            <person name="Anantharaman K."/>
            <person name="Thomas B.C."/>
            <person name="Malmstrom R."/>
            <person name="Stieglmeier M."/>
            <person name="Klingl A."/>
            <person name="Woyke T."/>
            <person name="Ryan C.M."/>
            <person name="Banfield J.F."/>
        </authorList>
    </citation>
    <scope>NUCLEOTIDE SEQUENCE [LARGE SCALE GENOMIC DNA]</scope>
    <source>
        <strain evidence="1">CG15_BIG_FIL_POST_REV_8_21_14_020_45_12</strain>
    </source>
</reference>
<dbReference type="PANTHER" id="PTHR37953:SF1">
    <property type="entry name" value="UPF0127 PROTEIN MJ1496"/>
    <property type="match status" value="1"/>
</dbReference>
<proteinExistence type="predicted"/>
<comment type="caution">
    <text evidence="1">The sequence shown here is derived from an EMBL/GenBank/DDBJ whole genome shotgun (WGS) entry which is preliminary data.</text>
</comment>
<dbReference type="InterPro" id="IPR003795">
    <property type="entry name" value="DUF192"/>
</dbReference>
<dbReference type="Pfam" id="PF02643">
    <property type="entry name" value="DUF192"/>
    <property type="match status" value="1"/>
</dbReference>
<gene>
    <name evidence="1" type="ORF">COW24_02905</name>
</gene>